<comment type="similarity">
    <text evidence="2">Belongs to the krueppel C2H2-type zinc-finger protein family.</text>
</comment>
<keyword evidence="4" id="KW-0479">Metal-binding</keyword>
<evidence type="ECO:0000256" key="15">
    <source>
        <dbReference type="SAM" id="MobiDB-lite"/>
    </source>
</evidence>
<keyword evidence="7" id="KW-0862">Zinc</keyword>
<keyword evidence="8" id="KW-0832">Ubl conjugation</keyword>
<keyword evidence="3" id="KW-0597">Phosphoprotein</keyword>
<evidence type="ECO:0000256" key="5">
    <source>
        <dbReference type="ARBA" id="ARBA00022737"/>
    </source>
</evidence>
<sequence>MKVPVTSGASRVLHLNQPTPPADIQKRFMAPSLNSHDATQDTASPNRYEDIGAYMDFVLSGSSSGNTHSTVTYPEDVNFDDRLKQQEGCNNNSSGGNGAMDVTEDMMSPLLPVDHGKDRFAQINNCVPPQQHAGSQVSPYATTLTQNMWVTYNANANAVIASQMSPPASPERTGQQLAMKAASGLLVDGFVSPHLMNHAQSQFGPTVVSLSSSHPGQLQQQQQPPPHLRMVTPPSSPHLAELLNNNRATTAVTTNFTATHQTVFANMPEIPEQQQTPPGSIIGKPKRGRRSFGRKKITTHTCSHPGCSKTYTKSSHLKAHLRTHTGEKPYQCNWKGCGWKFARSDELTRHYRKHTG</sequence>
<feature type="non-terminal residue" evidence="17">
    <location>
        <position position="356"/>
    </location>
</feature>
<evidence type="ECO:0000256" key="4">
    <source>
        <dbReference type="ARBA" id="ARBA00022723"/>
    </source>
</evidence>
<dbReference type="PROSITE" id="PS50157">
    <property type="entry name" value="ZINC_FINGER_C2H2_2"/>
    <property type="match status" value="2"/>
</dbReference>
<dbReference type="PANTHER" id="PTHR23235">
    <property type="entry name" value="KRUEPPEL-LIKE TRANSCRIPTION FACTOR"/>
    <property type="match status" value="1"/>
</dbReference>
<organism evidence="17 18">
    <name type="scientific">Stegodyphus mimosarum</name>
    <name type="common">African social velvet spider</name>
    <dbReference type="NCBI Taxonomy" id="407821"/>
    <lineage>
        <taxon>Eukaryota</taxon>
        <taxon>Metazoa</taxon>
        <taxon>Ecdysozoa</taxon>
        <taxon>Arthropoda</taxon>
        <taxon>Chelicerata</taxon>
        <taxon>Arachnida</taxon>
        <taxon>Araneae</taxon>
        <taxon>Araneomorphae</taxon>
        <taxon>Entelegynae</taxon>
        <taxon>Eresoidea</taxon>
        <taxon>Eresidae</taxon>
        <taxon>Stegodyphus</taxon>
    </lineage>
</organism>
<evidence type="ECO:0000256" key="9">
    <source>
        <dbReference type="ARBA" id="ARBA00023015"/>
    </source>
</evidence>
<dbReference type="GO" id="GO:0005634">
    <property type="term" value="C:nucleus"/>
    <property type="evidence" value="ECO:0007669"/>
    <property type="project" value="UniProtKB-SubCell"/>
</dbReference>
<dbReference type="STRING" id="407821.A0A087U4F3"/>
<dbReference type="PANTHER" id="PTHR23235:SF156">
    <property type="entry name" value="KRUPPEL-LIKE FACTOR 18"/>
    <property type="match status" value="1"/>
</dbReference>
<evidence type="ECO:0000256" key="11">
    <source>
        <dbReference type="ARBA" id="ARBA00023159"/>
    </source>
</evidence>
<dbReference type="OrthoDB" id="4748970at2759"/>
<dbReference type="GO" id="GO:0000978">
    <property type="term" value="F:RNA polymerase II cis-regulatory region sequence-specific DNA binding"/>
    <property type="evidence" value="ECO:0007669"/>
    <property type="project" value="TreeGrafter"/>
</dbReference>
<accession>A0A087U4F3</accession>
<name>A0A087U4F3_STEMI</name>
<dbReference type="FunFam" id="3.30.160.60:FF:000018">
    <property type="entry name" value="Krueppel-like factor 15"/>
    <property type="match status" value="1"/>
</dbReference>
<evidence type="ECO:0000256" key="6">
    <source>
        <dbReference type="ARBA" id="ARBA00022771"/>
    </source>
</evidence>
<keyword evidence="13" id="KW-0539">Nucleus</keyword>
<feature type="region of interest" description="Disordered" evidence="15">
    <location>
        <begin position="1"/>
        <end position="23"/>
    </location>
</feature>
<dbReference type="FunFam" id="3.30.160.60:FF:000237">
    <property type="entry name" value="Krueppel-like factor 2"/>
    <property type="match status" value="1"/>
</dbReference>
<dbReference type="AlphaFoldDB" id="A0A087U4F3"/>
<feature type="domain" description="C2H2-type" evidence="16">
    <location>
        <begin position="300"/>
        <end position="329"/>
    </location>
</feature>
<evidence type="ECO:0000256" key="13">
    <source>
        <dbReference type="ARBA" id="ARBA00023242"/>
    </source>
</evidence>
<dbReference type="Gene3D" id="3.30.160.60">
    <property type="entry name" value="Classic Zinc Finger"/>
    <property type="match status" value="2"/>
</dbReference>
<keyword evidence="9" id="KW-0805">Transcription regulation</keyword>
<evidence type="ECO:0000259" key="16">
    <source>
        <dbReference type="PROSITE" id="PS50157"/>
    </source>
</evidence>
<protein>
    <submittedName>
        <fullName evidence="17">Krueppel-like factor 4</fullName>
    </submittedName>
</protein>
<evidence type="ECO:0000256" key="2">
    <source>
        <dbReference type="ARBA" id="ARBA00006991"/>
    </source>
</evidence>
<dbReference type="InterPro" id="IPR036236">
    <property type="entry name" value="Znf_C2H2_sf"/>
</dbReference>
<feature type="region of interest" description="Disordered" evidence="15">
    <location>
        <begin position="206"/>
        <end position="227"/>
    </location>
</feature>
<dbReference type="InterPro" id="IPR013087">
    <property type="entry name" value="Znf_C2H2_type"/>
</dbReference>
<comment type="subcellular location">
    <subcellularLocation>
        <location evidence="1">Nucleus</location>
    </subcellularLocation>
</comment>
<evidence type="ECO:0000256" key="12">
    <source>
        <dbReference type="ARBA" id="ARBA00023163"/>
    </source>
</evidence>
<dbReference type="SUPFAM" id="SSF57667">
    <property type="entry name" value="beta-beta-alpha zinc fingers"/>
    <property type="match status" value="1"/>
</dbReference>
<proteinExistence type="inferred from homology"/>
<keyword evidence="10" id="KW-0238">DNA-binding</keyword>
<dbReference type="Pfam" id="PF00096">
    <property type="entry name" value="zf-C2H2"/>
    <property type="match status" value="2"/>
</dbReference>
<dbReference type="Proteomes" id="UP000054359">
    <property type="component" value="Unassembled WGS sequence"/>
</dbReference>
<evidence type="ECO:0000256" key="1">
    <source>
        <dbReference type="ARBA" id="ARBA00004123"/>
    </source>
</evidence>
<gene>
    <name evidence="17" type="ORF">X975_25968</name>
</gene>
<keyword evidence="12" id="KW-0804">Transcription</keyword>
<dbReference type="GO" id="GO:0000981">
    <property type="term" value="F:DNA-binding transcription factor activity, RNA polymerase II-specific"/>
    <property type="evidence" value="ECO:0007669"/>
    <property type="project" value="TreeGrafter"/>
</dbReference>
<feature type="compositionally biased region" description="Low complexity" evidence="15">
    <location>
        <begin position="209"/>
        <end position="222"/>
    </location>
</feature>
<evidence type="ECO:0000256" key="10">
    <source>
        <dbReference type="ARBA" id="ARBA00023125"/>
    </source>
</evidence>
<dbReference type="PROSITE" id="PS00028">
    <property type="entry name" value="ZINC_FINGER_C2H2_1"/>
    <property type="match status" value="2"/>
</dbReference>
<keyword evidence="5" id="KW-0677">Repeat</keyword>
<dbReference type="GO" id="GO:0008270">
    <property type="term" value="F:zinc ion binding"/>
    <property type="evidence" value="ECO:0007669"/>
    <property type="project" value="UniProtKB-KW"/>
</dbReference>
<evidence type="ECO:0000256" key="14">
    <source>
        <dbReference type="PROSITE-ProRule" id="PRU00042"/>
    </source>
</evidence>
<evidence type="ECO:0000256" key="7">
    <source>
        <dbReference type="ARBA" id="ARBA00022833"/>
    </source>
</evidence>
<evidence type="ECO:0000313" key="18">
    <source>
        <dbReference type="Proteomes" id="UP000054359"/>
    </source>
</evidence>
<dbReference type="SMART" id="SM00355">
    <property type="entry name" value="ZnF_C2H2"/>
    <property type="match status" value="2"/>
</dbReference>
<keyword evidence="6 14" id="KW-0863">Zinc-finger</keyword>
<evidence type="ECO:0000256" key="3">
    <source>
        <dbReference type="ARBA" id="ARBA00022553"/>
    </source>
</evidence>
<keyword evidence="11" id="KW-0010">Activator</keyword>
<dbReference type="GO" id="GO:0045893">
    <property type="term" value="P:positive regulation of DNA-templated transcription"/>
    <property type="evidence" value="ECO:0007669"/>
    <property type="project" value="UniProtKB-ARBA"/>
</dbReference>
<evidence type="ECO:0000313" key="17">
    <source>
        <dbReference type="EMBL" id="KFM72242.1"/>
    </source>
</evidence>
<reference evidence="17 18" key="1">
    <citation type="submission" date="2013-11" db="EMBL/GenBank/DDBJ databases">
        <title>Genome sequencing of Stegodyphus mimosarum.</title>
        <authorList>
            <person name="Bechsgaard J."/>
        </authorList>
    </citation>
    <scope>NUCLEOTIDE SEQUENCE [LARGE SCALE GENOMIC DNA]</scope>
</reference>
<dbReference type="EMBL" id="KK118103">
    <property type="protein sequence ID" value="KFM72242.1"/>
    <property type="molecule type" value="Genomic_DNA"/>
</dbReference>
<feature type="domain" description="C2H2-type" evidence="16">
    <location>
        <begin position="330"/>
        <end position="356"/>
    </location>
</feature>
<evidence type="ECO:0000256" key="8">
    <source>
        <dbReference type="ARBA" id="ARBA00022843"/>
    </source>
</evidence>
<keyword evidence="18" id="KW-1185">Reference proteome</keyword>